<dbReference type="STRING" id="1579979.WM2015_1075"/>
<evidence type="ECO:0000313" key="2">
    <source>
        <dbReference type="Proteomes" id="UP000066624"/>
    </source>
</evidence>
<dbReference type="OrthoDB" id="6281789at2"/>
<dbReference type="KEGG" id="wma:WM2015_1075"/>
<dbReference type="EMBL" id="CP012154">
    <property type="protein sequence ID" value="AKS41451.1"/>
    <property type="molecule type" value="Genomic_DNA"/>
</dbReference>
<dbReference type="RefSeq" id="WP_049725089.1">
    <property type="nucleotide sequence ID" value="NZ_CP012154.1"/>
</dbReference>
<gene>
    <name evidence="1" type="ORF">WM2015_1075</name>
</gene>
<sequence length="514" mass="57191">MSLPSAPEDLTPDSQRGLAAAQLAQNGVSATLAGLFEGLSEQTSSDGRPRCPPKAVDALKRAILCRHWAPLTLELGQLFELLARACPDEPGVALRLFYVEECLSAESLGQALEAAGLPEGARLEGGQLHCGAAQQDFCLNLRRLPIWLGLLELLVYIDPGLITALAPGRTASDWARLLQATLNAFLAEHLQPKQWQQRAYRVLQWLDEAAPGQAPEMAIDDQRVLDFWLRVDPEEDFRRFRSVADVFIYLRRALALGDRQQSAQHTMALDEIEGWLALEPEQAESLDEDRLDGAALTRHPKFLTAKSWQDCELPVRHQGLIDAMPLTLIRMQVFGDHQARLIEASKRRRDFDWESLELEGYGAWLERLEGHRQGAAQAARAAVDVLLQLQQPLEAIAALSDWQANLLQGGEEAMLGALADASDQGLKRLRLQYPTLNRALDDCAKAFKQVNRSGFKGGEDFAEAEVYLDGLACLRAIDRVLARFLGCFVATSEKYSADLPMFRERFQQLHGVER</sequence>
<dbReference type="Proteomes" id="UP000066624">
    <property type="component" value="Chromosome"/>
</dbReference>
<name>A0A0K0XV04_9GAMM</name>
<protein>
    <submittedName>
        <fullName evidence="1">Uncharacterized protein</fullName>
    </submittedName>
</protein>
<keyword evidence="2" id="KW-1185">Reference proteome</keyword>
<organism evidence="1 2">
    <name type="scientific">Wenzhouxiangella marina</name>
    <dbReference type="NCBI Taxonomy" id="1579979"/>
    <lineage>
        <taxon>Bacteria</taxon>
        <taxon>Pseudomonadati</taxon>
        <taxon>Pseudomonadota</taxon>
        <taxon>Gammaproteobacteria</taxon>
        <taxon>Chromatiales</taxon>
        <taxon>Wenzhouxiangellaceae</taxon>
        <taxon>Wenzhouxiangella</taxon>
    </lineage>
</organism>
<reference evidence="1 2" key="1">
    <citation type="submission" date="2015-07" db="EMBL/GenBank/DDBJ databases">
        <authorList>
            <person name="Noorani M."/>
        </authorList>
    </citation>
    <scope>NUCLEOTIDE SEQUENCE [LARGE SCALE GENOMIC DNA]</scope>
    <source>
        <strain evidence="1 2">KCTC 42284</strain>
    </source>
</reference>
<dbReference type="AlphaFoldDB" id="A0A0K0XV04"/>
<proteinExistence type="predicted"/>
<evidence type="ECO:0000313" key="1">
    <source>
        <dbReference type="EMBL" id="AKS41451.1"/>
    </source>
</evidence>
<accession>A0A0K0XV04</accession>